<feature type="transmembrane region" description="Helical" evidence="2">
    <location>
        <begin position="54"/>
        <end position="73"/>
    </location>
</feature>
<dbReference type="KEGG" id="pseg:D3H65_00970"/>
<dbReference type="OrthoDB" id="670215at2"/>
<keyword evidence="2" id="KW-0812">Transmembrane</keyword>
<feature type="region of interest" description="Disordered" evidence="1">
    <location>
        <begin position="113"/>
        <end position="133"/>
    </location>
</feature>
<gene>
    <name evidence="3" type="ORF">D3H65_00970</name>
</gene>
<dbReference type="RefSeq" id="WP_119048467.1">
    <property type="nucleotide sequence ID" value="NZ_CP032157.1"/>
</dbReference>
<name>A0A3B7MHJ1_9BACT</name>
<feature type="region of interest" description="Disordered" evidence="1">
    <location>
        <begin position="164"/>
        <end position="197"/>
    </location>
</feature>
<protein>
    <submittedName>
        <fullName evidence="3">Uncharacterized protein</fullName>
    </submittedName>
</protein>
<sequence length="197" mass="21214">MHTTTPYEQSIAAKLDQVPVPDMADSIWASIDLQLGGPVDVPVKKAPLKYGGKIWYVFVGVVAVVTTLWWYGVRKSHPPGKTIPEKAVPAMKDSLPVTDSTIINEEKIRPVTPATRKVDSTSPQEPVKAFTNPDSVVDKSLPRVVIDSPAVQNFRPVVPLVDSAAVTPPGKRPKGVKGIGPDDYRISAGKDSTKKGN</sequence>
<evidence type="ECO:0000256" key="1">
    <source>
        <dbReference type="SAM" id="MobiDB-lite"/>
    </source>
</evidence>
<accession>A0A3B7MHJ1</accession>
<evidence type="ECO:0000313" key="3">
    <source>
        <dbReference type="EMBL" id="AXY72629.1"/>
    </source>
</evidence>
<proteinExistence type="predicted"/>
<keyword evidence="4" id="KW-1185">Reference proteome</keyword>
<evidence type="ECO:0000313" key="4">
    <source>
        <dbReference type="Proteomes" id="UP000263900"/>
    </source>
</evidence>
<organism evidence="3 4">
    <name type="scientific">Paraflavitalea soli</name>
    <dbReference type="NCBI Taxonomy" id="2315862"/>
    <lineage>
        <taxon>Bacteria</taxon>
        <taxon>Pseudomonadati</taxon>
        <taxon>Bacteroidota</taxon>
        <taxon>Chitinophagia</taxon>
        <taxon>Chitinophagales</taxon>
        <taxon>Chitinophagaceae</taxon>
        <taxon>Paraflavitalea</taxon>
    </lineage>
</organism>
<dbReference type="EMBL" id="CP032157">
    <property type="protein sequence ID" value="AXY72629.1"/>
    <property type="molecule type" value="Genomic_DNA"/>
</dbReference>
<dbReference type="Proteomes" id="UP000263900">
    <property type="component" value="Chromosome"/>
</dbReference>
<keyword evidence="2" id="KW-0472">Membrane</keyword>
<keyword evidence="2" id="KW-1133">Transmembrane helix</keyword>
<reference evidence="3 4" key="1">
    <citation type="submission" date="2018-09" db="EMBL/GenBank/DDBJ databases">
        <title>Genome sequencing of strain 6GH32-13.</title>
        <authorList>
            <person name="Weon H.-Y."/>
            <person name="Heo J."/>
            <person name="Kwon S.-W."/>
        </authorList>
    </citation>
    <scope>NUCLEOTIDE SEQUENCE [LARGE SCALE GENOMIC DNA]</scope>
    <source>
        <strain evidence="3 4">5GH32-13</strain>
    </source>
</reference>
<evidence type="ECO:0000256" key="2">
    <source>
        <dbReference type="SAM" id="Phobius"/>
    </source>
</evidence>
<dbReference type="AlphaFoldDB" id="A0A3B7MHJ1"/>